<dbReference type="AlphaFoldDB" id="A0AAV6JQJ1"/>
<accession>A0AAV6JQJ1</accession>
<sequence>MLLFKQSTQLKLWKSCSGNITRTYSFKWAADPNLWKFFFSIALELNCWLACQIANQK</sequence>
<evidence type="ECO:0000313" key="1">
    <source>
        <dbReference type="EMBL" id="KAG5542343.1"/>
    </source>
</evidence>
<comment type="caution">
    <text evidence="1">The sequence shown here is derived from an EMBL/GenBank/DDBJ whole genome shotgun (WGS) entry which is preliminary data.</text>
</comment>
<gene>
    <name evidence="1" type="ORF">RHGRI_022025</name>
</gene>
<proteinExistence type="predicted"/>
<organism evidence="1 2">
    <name type="scientific">Rhododendron griersonianum</name>
    <dbReference type="NCBI Taxonomy" id="479676"/>
    <lineage>
        <taxon>Eukaryota</taxon>
        <taxon>Viridiplantae</taxon>
        <taxon>Streptophyta</taxon>
        <taxon>Embryophyta</taxon>
        <taxon>Tracheophyta</taxon>
        <taxon>Spermatophyta</taxon>
        <taxon>Magnoliopsida</taxon>
        <taxon>eudicotyledons</taxon>
        <taxon>Gunneridae</taxon>
        <taxon>Pentapetalae</taxon>
        <taxon>asterids</taxon>
        <taxon>Ericales</taxon>
        <taxon>Ericaceae</taxon>
        <taxon>Ericoideae</taxon>
        <taxon>Rhodoreae</taxon>
        <taxon>Rhododendron</taxon>
    </lineage>
</organism>
<name>A0AAV6JQJ1_9ERIC</name>
<reference evidence="1" key="1">
    <citation type="submission" date="2020-08" db="EMBL/GenBank/DDBJ databases">
        <title>Plant Genome Project.</title>
        <authorList>
            <person name="Zhang R.-G."/>
        </authorList>
    </citation>
    <scope>NUCLEOTIDE SEQUENCE</scope>
    <source>
        <strain evidence="1">WSP0</strain>
        <tissue evidence="1">Leaf</tissue>
    </source>
</reference>
<protein>
    <submittedName>
        <fullName evidence="1">Uncharacterized protein</fullName>
    </submittedName>
</protein>
<evidence type="ECO:0000313" key="2">
    <source>
        <dbReference type="Proteomes" id="UP000823749"/>
    </source>
</evidence>
<dbReference type="EMBL" id="JACTNZ010000007">
    <property type="protein sequence ID" value="KAG5542343.1"/>
    <property type="molecule type" value="Genomic_DNA"/>
</dbReference>
<keyword evidence="2" id="KW-1185">Reference proteome</keyword>
<dbReference type="Proteomes" id="UP000823749">
    <property type="component" value="Chromosome 7"/>
</dbReference>